<name>A0ABS4FVV6_9BACL</name>
<accession>A0ABS4FVV6</accession>
<evidence type="ECO:0000313" key="1">
    <source>
        <dbReference type="EMBL" id="MBP1906654.1"/>
    </source>
</evidence>
<dbReference type="InterPro" id="IPR025177">
    <property type="entry name" value="MciZ"/>
</dbReference>
<comment type="caution">
    <text evidence="1">The sequence shown here is derived from an EMBL/GenBank/DDBJ whole genome shotgun (WGS) entry which is preliminary data.</text>
</comment>
<dbReference type="Proteomes" id="UP001519272">
    <property type="component" value="Unassembled WGS sequence"/>
</dbReference>
<gene>
    <name evidence="1" type="ORF">J2Z32_003318</name>
</gene>
<evidence type="ECO:0008006" key="3">
    <source>
        <dbReference type="Google" id="ProtNLM"/>
    </source>
</evidence>
<reference evidence="1 2" key="1">
    <citation type="submission" date="2021-03" db="EMBL/GenBank/DDBJ databases">
        <title>Genomic Encyclopedia of Type Strains, Phase IV (KMG-IV): sequencing the most valuable type-strain genomes for metagenomic binning, comparative biology and taxonomic classification.</title>
        <authorList>
            <person name="Goeker M."/>
        </authorList>
    </citation>
    <scope>NUCLEOTIDE SEQUENCE [LARGE SCALE GENOMIC DNA]</scope>
    <source>
        <strain evidence="1 2">DSM 14349</strain>
    </source>
</reference>
<organism evidence="1 2">
    <name type="scientific">Paenibacillus turicensis</name>
    <dbReference type="NCBI Taxonomy" id="160487"/>
    <lineage>
        <taxon>Bacteria</taxon>
        <taxon>Bacillati</taxon>
        <taxon>Bacillota</taxon>
        <taxon>Bacilli</taxon>
        <taxon>Bacillales</taxon>
        <taxon>Paenibacillaceae</taxon>
        <taxon>Paenibacillus</taxon>
    </lineage>
</organism>
<dbReference type="Pfam" id="PF13072">
    <property type="entry name" value="MciZ"/>
    <property type="match status" value="1"/>
</dbReference>
<dbReference type="EMBL" id="JAGGKG010000017">
    <property type="protein sequence ID" value="MBP1906654.1"/>
    <property type="molecule type" value="Genomic_DNA"/>
</dbReference>
<dbReference type="RefSeq" id="WP_210090252.1">
    <property type="nucleotide sequence ID" value="NZ_JAGGKG010000017.1"/>
</dbReference>
<evidence type="ECO:0000313" key="2">
    <source>
        <dbReference type="Proteomes" id="UP001519272"/>
    </source>
</evidence>
<sequence length="55" mass="6393">MKSYFGNGQLTLQGKAWQIRIMLKQWLRNYQADVLLKDVVAIQGTVEPKVADYHE</sequence>
<keyword evidence="2" id="KW-1185">Reference proteome</keyword>
<proteinExistence type="predicted"/>
<protein>
    <recommendedName>
        <fullName evidence="3">Z-ring formation inhibitor MciZ</fullName>
    </recommendedName>
</protein>